<evidence type="ECO:0000259" key="1">
    <source>
        <dbReference type="Pfam" id="PF13391"/>
    </source>
</evidence>
<dbReference type="EMBL" id="CP043930">
    <property type="protein sequence ID" value="QGQ25828.1"/>
    <property type="molecule type" value="Genomic_DNA"/>
</dbReference>
<dbReference type="InterPro" id="IPR003615">
    <property type="entry name" value="HNH_nuc"/>
</dbReference>
<feature type="domain" description="HNH nuclease" evidence="1">
    <location>
        <begin position="23"/>
        <end position="69"/>
    </location>
</feature>
<name>A0A6I6AHU4_9PLAN</name>
<gene>
    <name evidence="2" type="ORF">F1728_25530</name>
</gene>
<reference evidence="2 3" key="1">
    <citation type="submission" date="2019-09" db="EMBL/GenBank/DDBJ databases">
        <title>Gimesia benthica sp. nov., a novel bacterium isolated from deep-sea water of the Northwest Indian Ocean.</title>
        <authorList>
            <person name="Dai X."/>
        </authorList>
    </citation>
    <scope>NUCLEOTIDE SEQUENCE [LARGE SCALE GENOMIC DNA]</scope>
    <source>
        <strain evidence="2 3">E7</strain>
    </source>
</reference>
<protein>
    <recommendedName>
        <fullName evidence="1">HNH nuclease domain-containing protein</fullName>
    </recommendedName>
</protein>
<dbReference type="Pfam" id="PF13391">
    <property type="entry name" value="HNH_2"/>
    <property type="match status" value="1"/>
</dbReference>
<dbReference type="AlphaFoldDB" id="A0A6I6AHU4"/>
<keyword evidence="3" id="KW-1185">Reference proteome</keyword>
<accession>A0A6I6AHU4</accession>
<dbReference type="Proteomes" id="UP000427281">
    <property type="component" value="Chromosome"/>
</dbReference>
<dbReference type="RefSeq" id="WP_155366425.1">
    <property type="nucleotide sequence ID" value="NZ_CP043930.1"/>
</dbReference>
<proteinExistence type="predicted"/>
<evidence type="ECO:0000313" key="2">
    <source>
        <dbReference type="EMBL" id="QGQ25828.1"/>
    </source>
</evidence>
<sequence>MAFNPDVKRKIVRDRKTGKHHPCVICGTQYPLPDAVHIIDEKEWKRRNACDRQANGMPLCPNCHRVFDEVLRPYLYRALTEFGATGLPESWKQNNKLTVTEIEFGIEEQGAP</sequence>
<organism evidence="2 3">
    <name type="scientific">Gimesia benthica</name>
    <dbReference type="NCBI Taxonomy" id="2608982"/>
    <lineage>
        <taxon>Bacteria</taxon>
        <taxon>Pseudomonadati</taxon>
        <taxon>Planctomycetota</taxon>
        <taxon>Planctomycetia</taxon>
        <taxon>Planctomycetales</taxon>
        <taxon>Planctomycetaceae</taxon>
        <taxon>Gimesia</taxon>
    </lineage>
</organism>
<dbReference type="KEGG" id="gim:F1728_25530"/>
<evidence type="ECO:0000313" key="3">
    <source>
        <dbReference type="Proteomes" id="UP000427281"/>
    </source>
</evidence>
<dbReference type="CDD" id="cd00085">
    <property type="entry name" value="HNHc"/>
    <property type="match status" value="1"/>
</dbReference>